<name>A0A255GUP8_9ACTN</name>
<evidence type="ECO:0000259" key="7">
    <source>
        <dbReference type="PROSITE" id="PS51296"/>
    </source>
</evidence>
<dbReference type="GO" id="GO:0016705">
    <property type="term" value="F:oxidoreductase activity, acting on paired donors, with incorporation or reduction of molecular oxygen"/>
    <property type="evidence" value="ECO:0007669"/>
    <property type="project" value="UniProtKB-ARBA"/>
</dbReference>
<evidence type="ECO:0000256" key="6">
    <source>
        <dbReference type="SAM" id="MobiDB-lite"/>
    </source>
</evidence>
<dbReference type="GO" id="GO:0004497">
    <property type="term" value="F:monooxygenase activity"/>
    <property type="evidence" value="ECO:0007669"/>
    <property type="project" value="UniProtKB-ARBA"/>
</dbReference>
<comment type="caution">
    <text evidence="8">The sequence shown here is derived from an EMBL/GenBank/DDBJ whole genome shotgun (WGS) entry which is preliminary data.</text>
</comment>
<evidence type="ECO:0000256" key="4">
    <source>
        <dbReference type="ARBA" id="ARBA00023004"/>
    </source>
</evidence>
<evidence type="ECO:0000313" key="8">
    <source>
        <dbReference type="EMBL" id="OYO18313.1"/>
    </source>
</evidence>
<feature type="region of interest" description="Disordered" evidence="6">
    <location>
        <begin position="1"/>
        <end position="21"/>
    </location>
</feature>
<keyword evidence="9" id="KW-1185">Reference proteome</keyword>
<protein>
    <submittedName>
        <fullName evidence="8">2Fe-2S ferredoxin</fullName>
    </submittedName>
</protein>
<dbReference type="Pfam" id="PF00355">
    <property type="entry name" value="Rieske"/>
    <property type="match status" value="1"/>
</dbReference>
<keyword evidence="5" id="KW-0411">Iron-sulfur</keyword>
<gene>
    <name evidence="8" type="ORF">CGZ93_15060</name>
</gene>
<dbReference type="Gene3D" id="2.102.10.10">
    <property type="entry name" value="Rieske [2Fe-2S] iron-sulphur domain"/>
    <property type="match status" value="1"/>
</dbReference>
<evidence type="ECO:0000256" key="2">
    <source>
        <dbReference type="ARBA" id="ARBA00022723"/>
    </source>
</evidence>
<evidence type="ECO:0000313" key="9">
    <source>
        <dbReference type="Proteomes" id="UP000216311"/>
    </source>
</evidence>
<dbReference type="EMBL" id="NMVQ01000044">
    <property type="protein sequence ID" value="OYO18313.1"/>
    <property type="molecule type" value="Genomic_DNA"/>
</dbReference>
<dbReference type="Pfam" id="PF19299">
    <property type="entry name" value="DUF5914"/>
    <property type="match status" value="1"/>
</dbReference>
<dbReference type="InterPro" id="IPR017941">
    <property type="entry name" value="Rieske_2Fe-2S"/>
</dbReference>
<dbReference type="SUPFAM" id="SSF50022">
    <property type="entry name" value="ISP domain"/>
    <property type="match status" value="1"/>
</dbReference>
<dbReference type="InterPro" id="IPR036922">
    <property type="entry name" value="Rieske_2Fe-2S_sf"/>
</dbReference>
<dbReference type="GO" id="GO:0046872">
    <property type="term" value="F:metal ion binding"/>
    <property type="evidence" value="ECO:0007669"/>
    <property type="project" value="UniProtKB-KW"/>
</dbReference>
<dbReference type="GO" id="GO:0051537">
    <property type="term" value="F:2 iron, 2 sulfur cluster binding"/>
    <property type="evidence" value="ECO:0007669"/>
    <property type="project" value="UniProtKB-KW"/>
</dbReference>
<sequence>MIRPPTNPLRRLPQPPARALRSTWRDASPRRIERALELAQQRNPGGWLVAGASRDLRTESVVRHLAGREVAVWRGADGTVHAGPGACPHLGAKLEACTVAGQDLLCRWHGMALPREAGGGWREFLAYDDGVLLWVRLPLADEQPTERPLLPERPPVDGSIAAVVSVAGTCEPADILANRLDPWHGAWFHPYAFSHLRVVEEASTEDALVVEVAFRINRTWGVPVLARFTTPDARTITMQIVEGEGAGSVVETHATPLGPDREGRPRTMMTEATIAHSPRPGFLLARRMGPLVRPLIRRSARQLWVDDLAYAERRFALREAR</sequence>
<reference evidence="8 9" key="1">
    <citation type="submission" date="2017-07" db="EMBL/GenBank/DDBJ databases">
        <title>Draft whole genome sequences of clinical Proprionibacteriaceae strains.</title>
        <authorList>
            <person name="Bernier A.-M."/>
            <person name="Bernard K."/>
            <person name="Domingo M.-C."/>
        </authorList>
    </citation>
    <scope>NUCLEOTIDE SEQUENCE [LARGE SCALE GENOMIC DNA]</scope>
    <source>
        <strain evidence="8 9">NML 130396</strain>
    </source>
</reference>
<evidence type="ECO:0000256" key="5">
    <source>
        <dbReference type="ARBA" id="ARBA00023014"/>
    </source>
</evidence>
<organism evidence="8 9">
    <name type="scientific">Enemella dayhoffiae</name>
    <dbReference type="NCBI Taxonomy" id="2016507"/>
    <lineage>
        <taxon>Bacteria</taxon>
        <taxon>Bacillati</taxon>
        <taxon>Actinomycetota</taxon>
        <taxon>Actinomycetes</taxon>
        <taxon>Propionibacteriales</taxon>
        <taxon>Propionibacteriaceae</taxon>
        <taxon>Enemella</taxon>
    </lineage>
</organism>
<dbReference type="RefSeq" id="WP_094364978.1">
    <property type="nucleotide sequence ID" value="NZ_NMVQ01000044.1"/>
</dbReference>
<dbReference type="PANTHER" id="PTHR21266">
    <property type="entry name" value="IRON-SULFUR DOMAIN CONTAINING PROTEIN"/>
    <property type="match status" value="1"/>
</dbReference>
<feature type="domain" description="Rieske" evidence="7">
    <location>
        <begin position="47"/>
        <end position="110"/>
    </location>
</feature>
<keyword evidence="2" id="KW-0479">Metal-binding</keyword>
<dbReference type="PROSITE" id="PS51296">
    <property type="entry name" value="RIESKE"/>
    <property type="match status" value="1"/>
</dbReference>
<accession>A0A255GUP8</accession>
<keyword evidence="1" id="KW-0001">2Fe-2S</keyword>
<feature type="compositionally biased region" description="Low complexity" evidence="6">
    <location>
        <begin position="8"/>
        <end position="21"/>
    </location>
</feature>
<evidence type="ECO:0000256" key="3">
    <source>
        <dbReference type="ARBA" id="ARBA00023002"/>
    </source>
</evidence>
<dbReference type="Proteomes" id="UP000216311">
    <property type="component" value="Unassembled WGS sequence"/>
</dbReference>
<keyword evidence="3" id="KW-0560">Oxidoreductase</keyword>
<dbReference type="InterPro" id="IPR045612">
    <property type="entry name" value="DUF5914"/>
</dbReference>
<evidence type="ECO:0000256" key="1">
    <source>
        <dbReference type="ARBA" id="ARBA00022714"/>
    </source>
</evidence>
<keyword evidence="4" id="KW-0408">Iron</keyword>
<dbReference type="OrthoDB" id="9807580at2"/>
<dbReference type="AlphaFoldDB" id="A0A255GUP8"/>
<dbReference type="PANTHER" id="PTHR21266:SF60">
    <property type="entry name" value="3-KETOSTEROID-9-ALPHA-MONOOXYGENASE, OXYGENASE COMPONENT"/>
    <property type="match status" value="1"/>
</dbReference>
<dbReference type="InterPro" id="IPR050584">
    <property type="entry name" value="Cholesterol_7-desaturase"/>
</dbReference>
<proteinExistence type="predicted"/>